<dbReference type="GeneID" id="55617162"/>
<proteinExistence type="predicted"/>
<dbReference type="EMBL" id="MK813939">
    <property type="protein sequence ID" value="QEG08485.1"/>
    <property type="molecule type" value="Genomic_DNA"/>
</dbReference>
<sequence length="78" mass="8866">MLTFKNKLKSLTVEQLEQLAEHFSQIEDHLLSVVDLVDEVEIISDHIGYSFSMIQDSISNLYYDVNSSLSDKVEGCGR</sequence>
<evidence type="ECO:0000313" key="1">
    <source>
        <dbReference type="EMBL" id="QEG08485.1"/>
    </source>
</evidence>
<evidence type="ECO:0000313" key="3">
    <source>
        <dbReference type="EMBL" id="QEG08707.1"/>
    </source>
</evidence>
<accession>A0A5B9N3I2</accession>
<keyword evidence="4" id="KW-1185">Reference proteome</keyword>
<gene>
    <name evidence="3" type="primary">4L372D_243</name>
    <name evidence="1" type="synonym">4L372D_021</name>
    <name evidence="2" type="synonym">4L372D_026</name>
</gene>
<name>A0A5B9N3I2_9CAUD</name>
<evidence type="ECO:0000313" key="4">
    <source>
        <dbReference type="Proteomes" id="UP000323739"/>
    </source>
</evidence>
<organism evidence="3 4">
    <name type="scientific">Aeromonas phage 4L372D</name>
    <dbReference type="NCBI Taxonomy" id="2588518"/>
    <lineage>
        <taxon>Viruses</taxon>
        <taxon>Duplodnaviria</taxon>
        <taxon>Heunggongvirae</taxon>
        <taxon>Uroviricota</taxon>
        <taxon>Caudoviricetes</taxon>
        <taxon>Plateaulakevirus</taxon>
        <taxon>Plateaulakevirus pv4L372D</taxon>
    </lineage>
</organism>
<dbReference type="KEGG" id="vg:55617162"/>
<dbReference type="RefSeq" id="YP_009846791.1">
    <property type="nucleotide sequence ID" value="NC_048771.1"/>
</dbReference>
<dbReference type="Proteomes" id="UP000323739">
    <property type="component" value="Segment"/>
</dbReference>
<evidence type="ECO:0000313" key="2">
    <source>
        <dbReference type="EMBL" id="QEG08490.1"/>
    </source>
</evidence>
<dbReference type="EMBL" id="MK813939">
    <property type="protein sequence ID" value="QEG08490.1"/>
    <property type="molecule type" value="Genomic_DNA"/>
</dbReference>
<reference evidence="3 4" key="1">
    <citation type="submission" date="2019-04" db="EMBL/GenBank/DDBJ databases">
        <title>Nine Novel Phages from a Plateau Lake in Southwest China Provide Insights into Aeromonas Phage Diversity.</title>
        <authorList>
            <person name="Xiao W."/>
            <person name="Bai M."/>
            <person name="Wang Y."/>
            <person name="Cui X."/>
        </authorList>
    </citation>
    <scope>NUCLEOTIDE SEQUENCE [LARGE SCALE GENOMIC DNA]</scope>
</reference>
<dbReference type="EMBL" id="MK813939">
    <property type="protein sequence ID" value="QEG08707.1"/>
    <property type="molecule type" value="Genomic_DNA"/>
</dbReference>
<protein>
    <submittedName>
        <fullName evidence="3">Uncharacterized protein</fullName>
    </submittedName>
</protein>